<comment type="caution">
    <text evidence="1">The sequence shown here is derived from an EMBL/GenBank/DDBJ whole genome shotgun (WGS) entry which is preliminary data.</text>
</comment>
<reference evidence="1 2" key="1">
    <citation type="journal article" date="2020" name="Front. Microbiol.">
        <title>Genetic Organization of the aprX-lipA2 Operon Affects the Proteolytic Potential of Pseudomonas Species in Milk.</title>
        <authorList>
            <person name="Maier C."/>
            <person name="Huptas C."/>
            <person name="von Neubeck M."/>
            <person name="Scherer S."/>
            <person name="Wenning M."/>
            <person name="Lucking G."/>
        </authorList>
    </citation>
    <scope>NUCLEOTIDE SEQUENCE [LARGE SCALE GENOMIC DNA]</scope>
    <source>
        <strain evidence="1 2">WS 5404</strain>
    </source>
</reference>
<protein>
    <submittedName>
        <fullName evidence="1">Uncharacterized protein</fullName>
    </submittedName>
</protein>
<proteinExistence type="predicted"/>
<dbReference type="GeneID" id="45734107"/>
<dbReference type="AlphaFoldDB" id="A0A7Y1MFT1"/>
<name>A0A7Y1MFT1_9PSED</name>
<sequence>MIKYHVKSAGEVHEVMASTFVQGNDLRLIGDGGAVVAIFGSFEWLKVVPVVTAPVVEGEPSTEKPELVGEQ</sequence>
<evidence type="ECO:0000313" key="2">
    <source>
        <dbReference type="Proteomes" id="UP000586252"/>
    </source>
</evidence>
<gene>
    <name evidence="1" type="ORF">HBO30_20195</name>
</gene>
<accession>A0A7Y1MFT1</accession>
<evidence type="ECO:0000313" key="1">
    <source>
        <dbReference type="EMBL" id="NNA81041.1"/>
    </source>
</evidence>
<dbReference type="EMBL" id="JAAQYI010000011">
    <property type="protein sequence ID" value="NNA81041.1"/>
    <property type="molecule type" value="Genomic_DNA"/>
</dbReference>
<dbReference type="Proteomes" id="UP000586252">
    <property type="component" value="Unassembled WGS sequence"/>
</dbReference>
<organism evidence="1 2">
    <name type="scientific">Pseudomonas lactis</name>
    <dbReference type="NCBI Taxonomy" id="1615674"/>
    <lineage>
        <taxon>Bacteria</taxon>
        <taxon>Pseudomonadati</taxon>
        <taxon>Pseudomonadota</taxon>
        <taxon>Gammaproteobacteria</taxon>
        <taxon>Pseudomonadales</taxon>
        <taxon>Pseudomonadaceae</taxon>
        <taxon>Pseudomonas</taxon>
    </lineage>
</organism>
<dbReference type="RefSeq" id="WP_057710801.1">
    <property type="nucleotide sequence ID" value="NZ_JAAQYI010000011.1"/>
</dbReference>